<dbReference type="NCBIfam" id="NF006053">
    <property type="entry name" value="PRK08201.1"/>
    <property type="match status" value="1"/>
</dbReference>
<protein>
    <submittedName>
        <fullName evidence="5">Dipeptidase</fullName>
    </submittedName>
</protein>
<dbReference type="Pfam" id="PF01546">
    <property type="entry name" value="Peptidase_M20"/>
    <property type="match status" value="1"/>
</dbReference>
<evidence type="ECO:0000256" key="1">
    <source>
        <dbReference type="ARBA" id="ARBA00022670"/>
    </source>
</evidence>
<keyword evidence="1" id="KW-0645">Protease</keyword>
<dbReference type="SUPFAM" id="SSF55031">
    <property type="entry name" value="Bacterial exopeptidase dimerisation domain"/>
    <property type="match status" value="1"/>
</dbReference>
<keyword evidence="3" id="KW-0378">Hydrolase</keyword>
<evidence type="ECO:0000313" key="6">
    <source>
        <dbReference type="Proteomes" id="UP000594468"/>
    </source>
</evidence>
<dbReference type="PANTHER" id="PTHR43270">
    <property type="entry name" value="BETA-ALA-HIS DIPEPTIDASE"/>
    <property type="match status" value="1"/>
</dbReference>
<dbReference type="InterPro" id="IPR036264">
    <property type="entry name" value="Bact_exopeptidase_dim_dom"/>
</dbReference>
<dbReference type="InterPro" id="IPR051458">
    <property type="entry name" value="Cyt/Met_Dipeptidase"/>
</dbReference>
<evidence type="ECO:0000256" key="3">
    <source>
        <dbReference type="ARBA" id="ARBA00022801"/>
    </source>
</evidence>
<evidence type="ECO:0000313" key="5">
    <source>
        <dbReference type="EMBL" id="QPC82324.1"/>
    </source>
</evidence>
<reference evidence="5" key="1">
    <citation type="submission" date="2020-02" db="EMBL/GenBank/DDBJ databases">
        <authorList>
            <person name="Zheng R.K."/>
            <person name="Sun C.M."/>
        </authorList>
    </citation>
    <scope>NUCLEOTIDE SEQUENCE [LARGE SCALE GENOMIC DNA]</scope>
    <source>
        <strain evidence="5">Rifampicinis</strain>
    </source>
</reference>
<evidence type="ECO:0000256" key="2">
    <source>
        <dbReference type="ARBA" id="ARBA00022723"/>
    </source>
</evidence>
<keyword evidence="2" id="KW-0479">Metal-binding</keyword>
<evidence type="ECO:0000259" key="4">
    <source>
        <dbReference type="Pfam" id="PF07687"/>
    </source>
</evidence>
<dbReference type="Gene3D" id="3.30.70.360">
    <property type="match status" value="1"/>
</dbReference>
<dbReference type="Pfam" id="PF07687">
    <property type="entry name" value="M20_dimer"/>
    <property type="match status" value="1"/>
</dbReference>
<name>A0A7S8E8R0_9CHLR</name>
<dbReference type="GO" id="GO:0006508">
    <property type="term" value="P:proteolysis"/>
    <property type="evidence" value="ECO:0007669"/>
    <property type="project" value="UniProtKB-KW"/>
</dbReference>
<dbReference type="GO" id="GO:0046872">
    <property type="term" value="F:metal ion binding"/>
    <property type="evidence" value="ECO:0007669"/>
    <property type="project" value="UniProtKB-KW"/>
</dbReference>
<dbReference type="PANTHER" id="PTHR43270:SF12">
    <property type="entry name" value="SUCCINYL-DIAMINOPIMELATE DESUCCINYLASE"/>
    <property type="match status" value="1"/>
</dbReference>
<gene>
    <name evidence="5" type="ORF">G4Y79_21995</name>
</gene>
<keyword evidence="6" id="KW-1185">Reference proteome</keyword>
<dbReference type="Proteomes" id="UP000594468">
    <property type="component" value="Chromosome"/>
</dbReference>
<dbReference type="EMBL" id="CP062983">
    <property type="protein sequence ID" value="QPC82324.1"/>
    <property type="molecule type" value="Genomic_DNA"/>
</dbReference>
<organism evidence="5 6">
    <name type="scientific">Phototrophicus methaneseepsis</name>
    <dbReference type="NCBI Taxonomy" id="2710758"/>
    <lineage>
        <taxon>Bacteria</taxon>
        <taxon>Bacillati</taxon>
        <taxon>Chloroflexota</taxon>
        <taxon>Candidatus Thermofontia</taxon>
        <taxon>Phototrophicales</taxon>
        <taxon>Phototrophicaceae</taxon>
        <taxon>Phototrophicus</taxon>
    </lineage>
</organism>
<dbReference type="GO" id="GO:0008233">
    <property type="term" value="F:peptidase activity"/>
    <property type="evidence" value="ECO:0007669"/>
    <property type="project" value="UniProtKB-KW"/>
</dbReference>
<dbReference type="SUPFAM" id="SSF53187">
    <property type="entry name" value="Zn-dependent exopeptidases"/>
    <property type="match status" value="1"/>
</dbReference>
<dbReference type="InterPro" id="IPR002933">
    <property type="entry name" value="Peptidase_M20"/>
</dbReference>
<dbReference type="KEGG" id="pmet:G4Y79_21995"/>
<proteinExistence type="predicted"/>
<dbReference type="AlphaFoldDB" id="A0A7S8E8R0"/>
<sequence>MATEPKDAPIQDAVDFIHHHREEILEGYFKLLSFPSISADPAYAGDVKKCAEWIVGELKRIGFENAKVIETEGHPVVYADWLHAGDDKPTVLVYDHYDVQPVDPLHLWKSEPFEAEIRDGKLYARGASDNKAGVWGNLKVLESMLSADGKLPLNVKIMFEGEEESGSPSMEPFVAANKELLQADIMLNCDGGFDMHNPQLAYAGRGIISAEVTVKGPRADLHSGGFGGVVRNPLHVAAEIIASLHDEDGRVTLPGYYDRVREIDETERARITAGWEAETEKNKKTAGVDFTWGRSIAPDAERATVLPTLDVNGMWGGYQGPGSKTIIPAEASFKVTMRLVPDQQPPEIAQIFKEYVEGFATDTITIDVLVRQEGWPFLLETDGDYLAAVQAATEATIGKPAQLVRTGGSIPILGMFNRLMDMPITGFGYGDGENIHSPNEYIDVEHFFLALQAGLRMYHNLGAVEK</sequence>
<dbReference type="Gene3D" id="3.40.630.10">
    <property type="entry name" value="Zn peptidases"/>
    <property type="match status" value="1"/>
</dbReference>
<accession>A0A7S8E8R0</accession>
<dbReference type="InterPro" id="IPR011650">
    <property type="entry name" value="Peptidase_M20_dimer"/>
</dbReference>
<dbReference type="NCBIfam" id="NF006579">
    <property type="entry name" value="PRK09104.1"/>
    <property type="match status" value="1"/>
</dbReference>
<feature type="domain" description="Peptidase M20 dimerisation" evidence="4">
    <location>
        <begin position="204"/>
        <end position="357"/>
    </location>
</feature>
<dbReference type="RefSeq" id="WP_195170393.1">
    <property type="nucleotide sequence ID" value="NZ_CP062983.1"/>
</dbReference>